<organism evidence="6 7">
    <name type="scientific">Chitinophaga flava</name>
    <dbReference type="NCBI Taxonomy" id="2259036"/>
    <lineage>
        <taxon>Bacteria</taxon>
        <taxon>Pseudomonadati</taxon>
        <taxon>Bacteroidota</taxon>
        <taxon>Chitinophagia</taxon>
        <taxon>Chitinophagales</taxon>
        <taxon>Chitinophagaceae</taxon>
        <taxon>Chitinophaga</taxon>
    </lineage>
</organism>
<gene>
    <name evidence="6" type="ORF">DF182_21320</name>
</gene>
<keyword evidence="2 4" id="KW-0238">DNA-binding</keyword>
<reference evidence="6 7" key="1">
    <citation type="submission" date="2018-05" db="EMBL/GenBank/DDBJ databases">
        <title>Chitinophaga sp. K3CV102501T nov., isolated from isolated from a monsoon evergreen broad-leaved forest soil.</title>
        <authorList>
            <person name="Lv Y."/>
        </authorList>
    </citation>
    <scope>NUCLEOTIDE SEQUENCE [LARGE SCALE GENOMIC DNA]</scope>
    <source>
        <strain evidence="6 7">GDMCC 1.1325</strain>
    </source>
</reference>
<dbReference type="Pfam" id="PF00440">
    <property type="entry name" value="TetR_N"/>
    <property type="match status" value="1"/>
</dbReference>
<dbReference type="InterPro" id="IPR001647">
    <property type="entry name" value="HTH_TetR"/>
</dbReference>
<evidence type="ECO:0000313" key="7">
    <source>
        <dbReference type="Proteomes" id="UP000253410"/>
    </source>
</evidence>
<dbReference type="EMBL" id="QFFJ01000002">
    <property type="protein sequence ID" value="RBL89081.1"/>
    <property type="molecule type" value="Genomic_DNA"/>
</dbReference>
<evidence type="ECO:0000313" key="6">
    <source>
        <dbReference type="EMBL" id="RBL89081.1"/>
    </source>
</evidence>
<keyword evidence="7" id="KW-1185">Reference proteome</keyword>
<dbReference type="PRINTS" id="PR00455">
    <property type="entry name" value="HTHTETR"/>
</dbReference>
<evidence type="ECO:0000256" key="3">
    <source>
        <dbReference type="ARBA" id="ARBA00023163"/>
    </source>
</evidence>
<dbReference type="AlphaFoldDB" id="A0A365XSU6"/>
<dbReference type="Gene3D" id="1.10.357.10">
    <property type="entry name" value="Tetracycline Repressor, domain 2"/>
    <property type="match status" value="1"/>
</dbReference>
<comment type="caution">
    <text evidence="6">The sequence shown here is derived from an EMBL/GenBank/DDBJ whole genome shotgun (WGS) entry which is preliminary data.</text>
</comment>
<dbReference type="PROSITE" id="PS50977">
    <property type="entry name" value="HTH_TETR_2"/>
    <property type="match status" value="1"/>
</dbReference>
<proteinExistence type="predicted"/>
<dbReference type="InterPro" id="IPR009057">
    <property type="entry name" value="Homeodomain-like_sf"/>
</dbReference>
<evidence type="ECO:0000259" key="5">
    <source>
        <dbReference type="PROSITE" id="PS50977"/>
    </source>
</evidence>
<evidence type="ECO:0000256" key="1">
    <source>
        <dbReference type="ARBA" id="ARBA00023015"/>
    </source>
</evidence>
<dbReference type="Pfam" id="PF16925">
    <property type="entry name" value="TetR_C_13"/>
    <property type="match status" value="1"/>
</dbReference>
<dbReference type="RefSeq" id="WP_113617825.1">
    <property type="nucleotide sequence ID" value="NZ_QFFJ01000002.1"/>
</dbReference>
<protein>
    <submittedName>
        <fullName evidence="6">TetR/AcrR family transcriptional regulator</fullName>
    </submittedName>
</protein>
<keyword evidence="1" id="KW-0805">Transcription regulation</keyword>
<dbReference type="SUPFAM" id="SSF46689">
    <property type="entry name" value="Homeodomain-like"/>
    <property type="match status" value="1"/>
</dbReference>
<dbReference type="SUPFAM" id="SSF48498">
    <property type="entry name" value="Tetracyclin repressor-like, C-terminal domain"/>
    <property type="match status" value="1"/>
</dbReference>
<dbReference type="GO" id="GO:0003677">
    <property type="term" value="F:DNA binding"/>
    <property type="evidence" value="ECO:0007669"/>
    <property type="project" value="UniProtKB-UniRule"/>
</dbReference>
<dbReference type="Proteomes" id="UP000253410">
    <property type="component" value="Unassembled WGS sequence"/>
</dbReference>
<evidence type="ECO:0000256" key="4">
    <source>
        <dbReference type="PROSITE-ProRule" id="PRU00335"/>
    </source>
</evidence>
<feature type="DNA-binding region" description="H-T-H motif" evidence="4">
    <location>
        <begin position="28"/>
        <end position="47"/>
    </location>
</feature>
<accession>A0A365XSU6</accession>
<feature type="domain" description="HTH tetR-type" evidence="5">
    <location>
        <begin position="5"/>
        <end position="65"/>
    </location>
</feature>
<name>A0A365XSU6_9BACT</name>
<dbReference type="PANTHER" id="PTHR47506:SF3">
    <property type="entry name" value="HTH-TYPE TRANSCRIPTIONAL REGULATOR LMRA"/>
    <property type="match status" value="1"/>
</dbReference>
<dbReference type="InterPro" id="IPR036271">
    <property type="entry name" value="Tet_transcr_reg_TetR-rel_C_sf"/>
</dbReference>
<dbReference type="OrthoDB" id="9798857at2"/>
<sequence length="194" mass="21602">MSKAEKTKQFIVEKTAPVFNEKGYSGTSLTDMTNATGLTKGSIYGNFANKDEVALAAFDYNTRQVAGMIRQEMDKHSTCRDKMLVYVQVYSNFLKHPFPPGGCPILNTATEADDTHPALKQKAAEAVTFWKSRIIHLIEKGVKEGEFKKSVDAEQTALTLIAMIEGCIMITKLTGKMHYRNAIMQSVETLIQEL</sequence>
<keyword evidence="3" id="KW-0804">Transcription</keyword>
<dbReference type="PANTHER" id="PTHR47506">
    <property type="entry name" value="TRANSCRIPTIONAL REGULATORY PROTEIN"/>
    <property type="match status" value="1"/>
</dbReference>
<dbReference type="InterPro" id="IPR011075">
    <property type="entry name" value="TetR_C"/>
</dbReference>
<evidence type="ECO:0000256" key="2">
    <source>
        <dbReference type="ARBA" id="ARBA00023125"/>
    </source>
</evidence>